<gene>
    <name evidence="2" type="ORF">pC6.5c_628</name>
</gene>
<proteinExistence type="predicted"/>
<dbReference type="EMBL" id="MK318988">
    <property type="protein sequence ID" value="QCL10521.1"/>
    <property type="molecule type" value="Genomic_DNA"/>
</dbReference>
<sequence>MEMAFIDPGRKQGIPLQGYRLAIVTTRHPHVTDQHVRQTSNQELPHSLTFRQGLSRKK</sequence>
<dbReference type="AlphaFoldDB" id="A0A7S4ZTV0"/>
<feature type="compositionally biased region" description="Polar residues" evidence="1">
    <location>
        <begin position="37"/>
        <end position="52"/>
    </location>
</feature>
<protein>
    <submittedName>
        <fullName evidence="2">Resolvase domain protein</fullName>
    </submittedName>
</protein>
<name>A0A7S4ZTV0_RHIRH</name>
<accession>A0A7S4ZTV0</accession>
<geneLocation type="plasmid" evidence="2">
    <name>pC6.5c</name>
</geneLocation>
<organism evidence="2">
    <name type="scientific">Rhizobium rhizogenes</name>
    <name type="common">Agrobacterium rhizogenes</name>
    <dbReference type="NCBI Taxonomy" id="359"/>
    <lineage>
        <taxon>Bacteria</taxon>
        <taxon>Pseudomonadati</taxon>
        <taxon>Pseudomonadota</taxon>
        <taxon>Alphaproteobacteria</taxon>
        <taxon>Hyphomicrobiales</taxon>
        <taxon>Rhizobiaceae</taxon>
        <taxon>Rhizobium/Agrobacterium group</taxon>
        <taxon>Rhizobium</taxon>
    </lineage>
</organism>
<evidence type="ECO:0000256" key="1">
    <source>
        <dbReference type="SAM" id="MobiDB-lite"/>
    </source>
</evidence>
<keyword evidence="2" id="KW-0614">Plasmid</keyword>
<feature type="region of interest" description="Disordered" evidence="1">
    <location>
        <begin position="35"/>
        <end position="58"/>
    </location>
</feature>
<evidence type="ECO:0000313" key="2">
    <source>
        <dbReference type="EMBL" id="QCL10521.1"/>
    </source>
</evidence>
<reference evidence="2" key="1">
    <citation type="submission" date="2018-12" db="EMBL/GenBank/DDBJ databases">
        <title>Three Rhizobium rhizogenes strains isolated from the same crown gall tumor carry diverse plasmids.</title>
        <authorList>
            <person name="Pulawska J."/>
            <person name="Kuzmanovic N."/>
        </authorList>
    </citation>
    <scope>NUCLEOTIDE SEQUENCE</scope>
    <source>
        <strain evidence="2">C6.5</strain>
        <plasmid evidence="2">pC6.5c</plasmid>
    </source>
</reference>